<proteinExistence type="predicted"/>
<evidence type="ECO:0000313" key="2">
    <source>
        <dbReference type="Proteomes" id="UP001190700"/>
    </source>
</evidence>
<accession>A0AAE0EYT0</accession>
<dbReference type="EMBL" id="LGRX02032395">
    <property type="protein sequence ID" value="KAK3244030.1"/>
    <property type="molecule type" value="Genomic_DNA"/>
</dbReference>
<dbReference type="Proteomes" id="UP001190700">
    <property type="component" value="Unassembled WGS sequence"/>
</dbReference>
<dbReference type="AlphaFoldDB" id="A0AAE0EYT0"/>
<gene>
    <name evidence="1" type="ORF">CYMTET_46344</name>
</gene>
<name>A0AAE0EYT0_9CHLO</name>
<evidence type="ECO:0000313" key="1">
    <source>
        <dbReference type="EMBL" id="KAK3244030.1"/>
    </source>
</evidence>
<organism evidence="1 2">
    <name type="scientific">Cymbomonas tetramitiformis</name>
    <dbReference type="NCBI Taxonomy" id="36881"/>
    <lineage>
        <taxon>Eukaryota</taxon>
        <taxon>Viridiplantae</taxon>
        <taxon>Chlorophyta</taxon>
        <taxon>Pyramimonadophyceae</taxon>
        <taxon>Pyramimonadales</taxon>
        <taxon>Pyramimonadaceae</taxon>
        <taxon>Cymbomonas</taxon>
    </lineage>
</organism>
<protein>
    <submittedName>
        <fullName evidence="1">Uncharacterized protein</fullName>
    </submittedName>
</protein>
<comment type="caution">
    <text evidence="1">The sequence shown here is derived from an EMBL/GenBank/DDBJ whole genome shotgun (WGS) entry which is preliminary data.</text>
</comment>
<keyword evidence="2" id="KW-1185">Reference proteome</keyword>
<reference evidence="1 2" key="1">
    <citation type="journal article" date="2015" name="Genome Biol. Evol.">
        <title>Comparative Genomics of a Bacterivorous Green Alga Reveals Evolutionary Causalities and Consequences of Phago-Mixotrophic Mode of Nutrition.</title>
        <authorList>
            <person name="Burns J.A."/>
            <person name="Paasch A."/>
            <person name="Narechania A."/>
            <person name="Kim E."/>
        </authorList>
    </citation>
    <scope>NUCLEOTIDE SEQUENCE [LARGE SCALE GENOMIC DNA]</scope>
    <source>
        <strain evidence="1 2">PLY_AMNH</strain>
    </source>
</reference>
<sequence length="101" mass="10968">MVAVVPSRSHGNRLETGVLHFGGQGFVTEESGSSRGMQFKVSIEAPATLWCAQALASRNASLDGDFLGMTLSAFFRRSGYTAKYTSRVSDDLFIEQAWTLS</sequence>